<evidence type="ECO:0000256" key="5">
    <source>
        <dbReference type="ARBA" id="ARBA00023242"/>
    </source>
</evidence>
<evidence type="ECO:0000256" key="1">
    <source>
        <dbReference type="ARBA" id="ARBA00004123"/>
    </source>
</evidence>
<dbReference type="PANTHER" id="PTHR12801">
    <property type="entry name" value="RNA EXONUCLEASE REXO1 / RECO3 FAMILY MEMBER-RELATED"/>
    <property type="match status" value="1"/>
</dbReference>
<name>A0A6P8FVY5_CLUHA</name>
<protein>
    <submittedName>
        <fullName evidence="9">Interferon-stimulated 20 kDa exonuclease-like 2</fullName>
    </submittedName>
</protein>
<feature type="compositionally biased region" description="Basic and acidic residues" evidence="6">
    <location>
        <begin position="37"/>
        <end position="50"/>
    </location>
</feature>
<keyword evidence="3" id="KW-0378">Hydrolase</keyword>
<dbReference type="GO" id="GO:0005730">
    <property type="term" value="C:nucleolus"/>
    <property type="evidence" value="ECO:0007669"/>
    <property type="project" value="UniProtKB-ARBA"/>
</dbReference>
<evidence type="ECO:0000256" key="2">
    <source>
        <dbReference type="ARBA" id="ARBA00022722"/>
    </source>
</evidence>
<evidence type="ECO:0000313" key="8">
    <source>
        <dbReference type="Proteomes" id="UP000515152"/>
    </source>
</evidence>
<sequence>MSGLMLHIDTTDTSEAGGGSKKPAANLKHKRFLKSRQFLERKGYLNDKQNKPRQKHRPCPNGRFQHQQHPGSKPFQSSGKQAPAVSRSVHAKFSPHHQEGASSSTTSAHTHLQPCLSTSQDGQHMAPTTANPSSSFSQGRTVTATSESIIITQAVLGSAPPCGNPLKYLAIDCEMVGTGPKGKNSELARCSIVSCDGDVVYDNFIKPLNPVTDLRTRWSGIRWQNLRNASPFSEARKEILKIVSGKVLVGHAIHNDLKALKYSHPAALTRDTSRIPLLNKRAGIPETEIVSLKRLTKALFNRDIQMGRNGHSSVEDAKATMDLWRIVEVDWEKALTSKPLPQ</sequence>
<feature type="compositionally biased region" description="Polar residues" evidence="6">
    <location>
        <begin position="115"/>
        <end position="141"/>
    </location>
</feature>
<proteinExistence type="predicted"/>
<dbReference type="Pfam" id="PF00929">
    <property type="entry name" value="RNase_T"/>
    <property type="match status" value="1"/>
</dbReference>
<evidence type="ECO:0000256" key="3">
    <source>
        <dbReference type="ARBA" id="ARBA00022801"/>
    </source>
</evidence>
<evidence type="ECO:0000256" key="6">
    <source>
        <dbReference type="SAM" id="MobiDB-lite"/>
    </source>
</evidence>
<dbReference type="PANTHER" id="PTHR12801:SF78">
    <property type="entry name" value="INTERFERON-STIMULATED 20 KDA EXONUCLEASE-LIKE 2"/>
    <property type="match status" value="1"/>
</dbReference>
<keyword evidence="2" id="KW-0540">Nuclease</keyword>
<dbReference type="KEGG" id="char:105891929"/>
<feature type="domain" description="Exonuclease" evidence="7">
    <location>
        <begin position="167"/>
        <end position="333"/>
    </location>
</feature>
<dbReference type="InterPro" id="IPR036397">
    <property type="entry name" value="RNaseH_sf"/>
</dbReference>
<dbReference type="Gene3D" id="3.30.420.10">
    <property type="entry name" value="Ribonuclease H-like superfamily/Ribonuclease H"/>
    <property type="match status" value="1"/>
</dbReference>
<reference evidence="9" key="1">
    <citation type="submission" date="2025-08" db="UniProtKB">
        <authorList>
            <consortium name="RefSeq"/>
        </authorList>
    </citation>
    <scope>IDENTIFICATION</scope>
</reference>
<dbReference type="InterPro" id="IPR013520">
    <property type="entry name" value="Ribonucl_H"/>
</dbReference>
<gene>
    <name evidence="9" type="primary">isg20l2</name>
</gene>
<dbReference type="AlphaFoldDB" id="A0A6P8FVY5"/>
<keyword evidence="8" id="KW-1185">Reference proteome</keyword>
<dbReference type="GO" id="GO:0004527">
    <property type="term" value="F:exonuclease activity"/>
    <property type="evidence" value="ECO:0007669"/>
    <property type="project" value="UniProtKB-KW"/>
</dbReference>
<dbReference type="InterPro" id="IPR047021">
    <property type="entry name" value="REXO1/3/4-like"/>
</dbReference>
<dbReference type="CTD" id="81875"/>
<feature type="region of interest" description="Disordered" evidence="6">
    <location>
        <begin position="1"/>
        <end position="141"/>
    </location>
</feature>
<dbReference type="RefSeq" id="XP_031432093.1">
    <property type="nucleotide sequence ID" value="XM_031576233.2"/>
</dbReference>
<organism evidence="8 9">
    <name type="scientific">Clupea harengus</name>
    <name type="common">Atlantic herring</name>
    <dbReference type="NCBI Taxonomy" id="7950"/>
    <lineage>
        <taxon>Eukaryota</taxon>
        <taxon>Metazoa</taxon>
        <taxon>Chordata</taxon>
        <taxon>Craniata</taxon>
        <taxon>Vertebrata</taxon>
        <taxon>Euteleostomi</taxon>
        <taxon>Actinopterygii</taxon>
        <taxon>Neopterygii</taxon>
        <taxon>Teleostei</taxon>
        <taxon>Clupei</taxon>
        <taxon>Clupeiformes</taxon>
        <taxon>Clupeoidei</taxon>
        <taxon>Clupeidae</taxon>
        <taxon>Clupea</taxon>
    </lineage>
</organism>
<dbReference type="GO" id="GO:0003676">
    <property type="term" value="F:nucleic acid binding"/>
    <property type="evidence" value="ECO:0007669"/>
    <property type="project" value="InterPro"/>
</dbReference>
<feature type="compositionally biased region" description="Low complexity" evidence="6">
    <location>
        <begin position="101"/>
        <end position="111"/>
    </location>
</feature>
<dbReference type="InterPro" id="IPR012337">
    <property type="entry name" value="RNaseH-like_sf"/>
</dbReference>
<evidence type="ECO:0000313" key="9">
    <source>
        <dbReference type="RefSeq" id="XP_031432093.1"/>
    </source>
</evidence>
<evidence type="ECO:0000259" key="7">
    <source>
        <dbReference type="SMART" id="SM00479"/>
    </source>
</evidence>
<evidence type="ECO:0000256" key="4">
    <source>
        <dbReference type="ARBA" id="ARBA00022839"/>
    </source>
</evidence>
<feature type="compositionally biased region" description="Polar residues" evidence="6">
    <location>
        <begin position="64"/>
        <end position="80"/>
    </location>
</feature>
<keyword evidence="4" id="KW-0269">Exonuclease</keyword>
<dbReference type="SMART" id="SM00479">
    <property type="entry name" value="EXOIII"/>
    <property type="match status" value="1"/>
</dbReference>
<keyword evidence="5" id="KW-0539">Nucleus</keyword>
<dbReference type="Proteomes" id="UP000515152">
    <property type="component" value="Chromosome 11"/>
</dbReference>
<accession>A0A6P8FVY5</accession>
<dbReference type="GeneID" id="105891929"/>
<dbReference type="OrthoDB" id="16516at2759"/>
<dbReference type="FunFam" id="3.30.420.10:FF:000007">
    <property type="entry name" value="Interferon-stimulated exonuclease gene 20"/>
    <property type="match status" value="1"/>
</dbReference>
<comment type="subcellular location">
    <subcellularLocation>
        <location evidence="1">Nucleus</location>
    </subcellularLocation>
</comment>
<dbReference type="SUPFAM" id="SSF53098">
    <property type="entry name" value="Ribonuclease H-like"/>
    <property type="match status" value="1"/>
</dbReference>